<dbReference type="RefSeq" id="XP_064720317.1">
    <property type="nucleotide sequence ID" value="XM_064864245.1"/>
</dbReference>
<keyword evidence="1 7" id="KW-0813">Transport</keyword>
<keyword evidence="6 7" id="KW-0539">Nucleus</keyword>
<sequence>MVSQKTPYSSFASLFAAYQEQYSQAGPSTQLDSPINHEAVLDEQGGLIVSLMGSLEETIRSKTPTNSSSIEMDGEEQISENEYKALLSEHRAWQLIRAVYDNRIPREDPKFVPRSAAQQIIENPYTSPEDLIQTMVIEDPELSLWATLVEHLQTRPLLTSPPPLEARHGYLPSTVRRSKTRPTTDSPSLDPDFTVRDPHGSSLAGEDQNYQLPLLETLYNHVRYGELESAIKICEQGGEPWRGATLMGVRRWTMGGMSKGTEPTIMTGNRYRSLWKKCCRMIAKNHTLLPAERHLYAAMISDLPTLLTACESWEDHLWAHVQHRIEAKLEKRWRELGGFWEGEIGVGKDETEEEEMVRGGLEEVFTSMRGLQNPSVSTAMTNPYYVAQQMILLGQTEALFHGFADQLLELESGVSPELIAPLLRFFTHLALILRTLSQPVPVSAANAIIQAYLQILEREGNDKLVAMYAACLREGSGEESYARFLWSMDPSASRDSRSEALLRAKKHNLDVAFIARETARLCLEEIIAGPLTRLFAEPDIVPISIGLTEHDVMLIRSIEWLTILPETAEDALVRSCQLVRYFLSKGQANAAQSLLLSLPSLLTSSSSINQSHLLELASYNRLFSLFSSHTYFTDTLFRQPSPTASKLEVHAWKKDFETGVEDIWKGTVGLAKERWLDLPRVFSEAGKEDKGLYEYESEEERQKQLKLIRHIFVPDLILRLHNTLIEQSALFPYFLQRALELAGIVADGRYQVYESFLPLATIAGGMEVVGEGEKAVNRLEVYMDKIREVALEVLKSGSGTAFKVRKPA</sequence>
<reference evidence="9 10" key="1">
    <citation type="submission" date="2024-01" db="EMBL/GenBank/DDBJ databases">
        <title>Comparative genomics of Cryptococcus and Kwoniella reveals pathogenesis evolution and contrasting modes of karyotype evolution via chromosome fusion or intercentromeric recombination.</title>
        <authorList>
            <person name="Coelho M.A."/>
            <person name="David-Palma M."/>
            <person name="Shea T."/>
            <person name="Bowers K."/>
            <person name="McGinley-Smith S."/>
            <person name="Mohammad A.W."/>
            <person name="Gnirke A."/>
            <person name="Yurkov A.M."/>
            <person name="Nowrousian M."/>
            <person name="Sun S."/>
            <person name="Cuomo C.A."/>
            <person name="Heitman J."/>
        </authorList>
    </citation>
    <scope>NUCLEOTIDE SEQUENCE [LARGE SCALE GENOMIC DNA]</scope>
    <source>
        <strain evidence="9 10">7685027</strain>
    </source>
</reference>
<evidence type="ECO:0000256" key="5">
    <source>
        <dbReference type="ARBA" id="ARBA00023132"/>
    </source>
</evidence>
<keyword evidence="4 7" id="KW-0811">Translocation</keyword>
<evidence type="ECO:0000256" key="7">
    <source>
        <dbReference type="RuleBase" id="RU365072"/>
    </source>
</evidence>
<dbReference type="GeneID" id="89989155"/>
<keyword evidence="7" id="KW-0472">Membrane</keyword>
<comment type="function">
    <text evidence="7">Functions as a component of the nuclear pore complex (NPC).</text>
</comment>
<feature type="region of interest" description="Disordered" evidence="8">
    <location>
        <begin position="159"/>
        <end position="206"/>
    </location>
</feature>
<protein>
    <recommendedName>
        <fullName evidence="7">Nuclear pore complex protein</fullName>
    </recommendedName>
</protein>
<comment type="subcellular location">
    <subcellularLocation>
        <location evidence="7">Nucleus</location>
        <location evidence="7">Nuclear pore complex</location>
    </subcellularLocation>
    <subcellularLocation>
        <location evidence="7">Nucleus membrane</location>
    </subcellularLocation>
</comment>
<organism evidence="9 10">
    <name type="scientific">Cryptococcus decagattii</name>
    <dbReference type="NCBI Taxonomy" id="1859122"/>
    <lineage>
        <taxon>Eukaryota</taxon>
        <taxon>Fungi</taxon>
        <taxon>Dikarya</taxon>
        <taxon>Basidiomycota</taxon>
        <taxon>Agaricomycotina</taxon>
        <taxon>Tremellomycetes</taxon>
        <taxon>Tremellales</taxon>
        <taxon>Cryptococcaceae</taxon>
        <taxon>Cryptococcus</taxon>
        <taxon>Cryptococcus gattii species complex</taxon>
    </lineage>
</organism>
<evidence type="ECO:0000256" key="2">
    <source>
        <dbReference type="ARBA" id="ARBA00022816"/>
    </source>
</evidence>
<keyword evidence="5 7" id="KW-0906">Nuclear pore complex</keyword>
<evidence type="ECO:0000256" key="4">
    <source>
        <dbReference type="ARBA" id="ARBA00023010"/>
    </source>
</evidence>
<evidence type="ECO:0000256" key="6">
    <source>
        <dbReference type="ARBA" id="ARBA00023242"/>
    </source>
</evidence>
<dbReference type="Pfam" id="PF04121">
    <property type="entry name" value="Nup84_Nup100"/>
    <property type="match status" value="1"/>
</dbReference>
<comment type="subunit">
    <text evidence="7">Part of the nuclear pore complex (NPC).</text>
</comment>
<dbReference type="Gene3D" id="1.20.190.50">
    <property type="match status" value="1"/>
</dbReference>
<evidence type="ECO:0000256" key="8">
    <source>
        <dbReference type="SAM" id="MobiDB-lite"/>
    </source>
</evidence>
<evidence type="ECO:0000313" key="10">
    <source>
        <dbReference type="Proteomes" id="UP001432216"/>
    </source>
</evidence>
<dbReference type="InterPro" id="IPR007252">
    <property type="entry name" value="Nup84/Nup107"/>
</dbReference>
<dbReference type="Gene3D" id="1.10.3450.20">
    <property type="match status" value="1"/>
</dbReference>
<dbReference type="EMBL" id="CP143809">
    <property type="protein sequence ID" value="WVO21078.1"/>
    <property type="molecule type" value="Genomic_DNA"/>
</dbReference>
<evidence type="ECO:0000313" key="9">
    <source>
        <dbReference type="EMBL" id="WVO21078.1"/>
    </source>
</evidence>
<evidence type="ECO:0000256" key="1">
    <source>
        <dbReference type="ARBA" id="ARBA00022448"/>
    </source>
</evidence>
<keyword evidence="2" id="KW-0509">mRNA transport</keyword>
<keyword evidence="10" id="KW-1185">Reference proteome</keyword>
<proteinExistence type="inferred from homology"/>
<accession>A0ABZ2AV67</accession>
<gene>
    <name evidence="9" type="ORF">IAS62_002382</name>
</gene>
<name>A0ABZ2AV67_9TREE</name>
<evidence type="ECO:0000256" key="3">
    <source>
        <dbReference type="ARBA" id="ARBA00022927"/>
    </source>
</evidence>
<dbReference type="PANTHER" id="PTHR13003:SF2">
    <property type="entry name" value="NUCLEAR PORE COMPLEX PROTEIN NUP107"/>
    <property type="match status" value="1"/>
</dbReference>
<keyword evidence="3" id="KW-0653">Protein transport</keyword>
<dbReference type="PANTHER" id="PTHR13003">
    <property type="entry name" value="NUP107-RELATED"/>
    <property type="match status" value="1"/>
</dbReference>
<comment type="similarity">
    <text evidence="7">Belongs to the nucleoporin Nup84/Nup107 family.</text>
</comment>
<dbReference type="Proteomes" id="UP001432216">
    <property type="component" value="Chromosome 4"/>
</dbReference>